<dbReference type="AlphaFoldDB" id="D1YUL5"/>
<dbReference type="InParanoid" id="D1YUL5"/>
<dbReference type="KEGG" id="mpd:MCP_0065"/>
<evidence type="ECO:0000313" key="2">
    <source>
        <dbReference type="Proteomes" id="UP000001882"/>
    </source>
</evidence>
<dbReference type="OrthoDB" id="382008at2157"/>
<dbReference type="EMBL" id="AP011532">
    <property type="protein sequence ID" value="BAI60137.1"/>
    <property type="molecule type" value="Genomic_DNA"/>
</dbReference>
<reference evidence="1 2" key="2">
    <citation type="journal article" date="2008" name="Int. J. Syst. Evol. Microbiol.">
        <title>Methanocella paludicola gen. nov., sp. nov., a methane-producing archaeon, the first isolate of the lineage 'Rice Cluster I', and proposal of the new archaeal order Methanocellales ord. nov.</title>
        <authorList>
            <person name="Sakai S."/>
            <person name="Imachi H."/>
            <person name="Hanada S."/>
            <person name="Ohashi A."/>
            <person name="Harada H."/>
            <person name="Kamagata Y."/>
        </authorList>
    </citation>
    <scope>NUCLEOTIDE SEQUENCE [LARGE SCALE GENOMIC DNA]</scope>
    <source>
        <strain evidence="2">DSM 17711 / JCM 13418 / NBRC 101707 / SANAE</strain>
    </source>
</reference>
<dbReference type="GeneID" id="8680231"/>
<dbReference type="eggNOG" id="arCOG12581">
    <property type="taxonomic scope" value="Archaea"/>
</dbReference>
<protein>
    <submittedName>
        <fullName evidence="1">Uncharacterized protein</fullName>
    </submittedName>
</protein>
<gene>
    <name evidence="1" type="ordered locus">MCP_0065</name>
</gene>
<evidence type="ECO:0000313" key="1">
    <source>
        <dbReference type="EMBL" id="BAI60137.1"/>
    </source>
</evidence>
<reference evidence="1 2" key="1">
    <citation type="journal article" date="2007" name="Appl. Environ. Microbiol.">
        <title>Isolation of key methanogens for global methane emission from rice paddy fields: a novel isolate affiliated with the clone cluster rice cluster I.</title>
        <authorList>
            <person name="Sakai S."/>
            <person name="Imachi H."/>
            <person name="Sekiguchi Y."/>
            <person name="Ohashi A."/>
            <person name="Harada H."/>
            <person name="Kamagata Y."/>
        </authorList>
    </citation>
    <scope>NUCLEOTIDE SEQUENCE [LARGE SCALE GENOMIC DNA]</scope>
    <source>
        <strain evidence="2">DSM 17711 / JCM 13418 / NBRC 101707 / SANAE</strain>
    </source>
</reference>
<name>D1YUL5_METPS</name>
<accession>D1YUL5</accession>
<dbReference type="RefSeq" id="WP_012898817.1">
    <property type="nucleotide sequence ID" value="NC_013665.1"/>
</dbReference>
<keyword evidence="2" id="KW-1185">Reference proteome</keyword>
<sequence>MLRAVTNRDFPMLRESLKSLFGMELDVDPSLKPKGKNPIKRFFYGQLSSDPRGRVRIIFVDTADVSYGWRKDVDVTGVNIPYKKLTFIGVPESVEPVDEECYGKSSLDAYLLAVTLHELYELFTGDFGHCDNPGRCINSECGVYVVGTCSACMGALVDEKFPGLKLEDLYCPEHLRKLKLALKKLD</sequence>
<reference evidence="2" key="3">
    <citation type="journal article" date="2011" name="PLoS ONE">
        <title>Genome sequence of a mesophilic hydrogenotrophic methanogen Methanocella paludicola, the first cultivated representative of the order Methanocellales.</title>
        <authorList>
            <person name="Sakai S."/>
            <person name="Takaki Y."/>
            <person name="Shimamura S."/>
            <person name="Sekine M."/>
            <person name="Tajima T."/>
            <person name="Kosugi H."/>
            <person name="Ichikawa N."/>
            <person name="Tasumi E."/>
            <person name="Hiraki A.T."/>
            <person name="Shimizu A."/>
            <person name="Kato Y."/>
            <person name="Nishiko R."/>
            <person name="Mori K."/>
            <person name="Fujita N."/>
            <person name="Imachi H."/>
            <person name="Takai K."/>
        </authorList>
    </citation>
    <scope>NUCLEOTIDE SEQUENCE [LARGE SCALE GENOMIC DNA]</scope>
    <source>
        <strain evidence="2">DSM 17711 / JCM 13418 / NBRC 101707 / SANAE</strain>
    </source>
</reference>
<proteinExistence type="predicted"/>
<dbReference type="Proteomes" id="UP000001882">
    <property type="component" value="Chromosome"/>
</dbReference>
<organism evidence="1 2">
    <name type="scientific">Methanocella paludicola (strain DSM 17711 / JCM 13418 / NBRC 101707 / SANAE)</name>
    <dbReference type="NCBI Taxonomy" id="304371"/>
    <lineage>
        <taxon>Archaea</taxon>
        <taxon>Methanobacteriati</taxon>
        <taxon>Methanobacteriota</taxon>
        <taxon>Stenosarchaea group</taxon>
        <taxon>Methanomicrobia</taxon>
        <taxon>Methanocellales</taxon>
        <taxon>Methanocellaceae</taxon>
        <taxon>Methanocella</taxon>
    </lineage>
</organism>